<gene>
    <name evidence="7" type="ORF">C5B42_04315</name>
</gene>
<feature type="domain" description="YjeF C-terminal" evidence="6">
    <location>
        <begin position="1"/>
        <end position="178"/>
    </location>
</feature>
<evidence type="ECO:0000256" key="4">
    <source>
        <dbReference type="ARBA" id="ARBA00023027"/>
    </source>
</evidence>
<proteinExistence type="predicted"/>
<dbReference type="GO" id="GO:0005524">
    <property type="term" value="F:ATP binding"/>
    <property type="evidence" value="ECO:0007669"/>
    <property type="project" value="UniProtKB-KW"/>
</dbReference>
<dbReference type="EMBL" id="PSRQ01000047">
    <property type="protein sequence ID" value="PWU23064.1"/>
    <property type="molecule type" value="Genomic_DNA"/>
</dbReference>
<dbReference type="PANTHER" id="PTHR12592">
    <property type="entry name" value="ATP-DEPENDENT (S)-NAD(P)H-HYDRATE DEHYDRATASE FAMILY MEMBER"/>
    <property type="match status" value="1"/>
</dbReference>
<evidence type="ECO:0000259" key="6">
    <source>
        <dbReference type="PROSITE" id="PS51383"/>
    </source>
</evidence>
<evidence type="ECO:0000256" key="2">
    <source>
        <dbReference type="ARBA" id="ARBA00022840"/>
    </source>
</evidence>
<evidence type="ECO:0000256" key="1">
    <source>
        <dbReference type="ARBA" id="ARBA00022741"/>
    </source>
</evidence>
<dbReference type="CDD" id="cd01171">
    <property type="entry name" value="YXKO-related"/>
    <property type="match status" value="1"/>
</dbReference>
<dbReference type="GO" id="GO:0110051">
    <property type="term" value="P:metabolite repair"/>
    <property type="evidence" value="ECO:0007669"/>
    <property type="project" value="TreeGrafter"/>
</dbReference>
<dbReference type="Proteomes" id="UP000246104">
    <property type="component" value="Unassembled WGS sequence"/>
</dbReference>
<dbReference type="AlphaFoldDB" id="A0A317JS87"/>
<dbReference type="Gene3D" id="3.40.1190.20">
    <property type="match status" value="1"/>
</dbReference>
<keyword evidence="4" id="KW-0520">NAD</keyword>
<name>A0A317JS87_9BACT</name>
<keyword evidence="5" id="KW-0456">Lyase</keyword>
<dbReference type="PANTHER" id="PTHR12592:SF0">
    <property type="entry name" value="ATP-DEPENDENT (S)-NAD(P)H-HYDRATE DEHYDRATASE"/>
    <property type="match status" value="1"/>
</dbReference>
<evidence type="ECO:0000313" key="7">
    <source>
        <dbReference type="EMBL" id="PWU23064.1"/>
    </source>
</evidence>
<dbReference type="PROSITE" id="PS51383">
    <property type="entry name" value="YJEF_C_3"/>
    <property type="match status" value="1"/>
</dbReference>
<accession>A0A317JS87</accession>
<keyword evidence="1" id="KW-0547">Nucleotide-binding</keyword>
<sequence length="180" mass="19779">NNNTEKIVNYLLSTYPHKKWVIDAGALQMLDPTLLNTNCIITPHEVELERLLSSVIPVKARAAGTAESSIVRDLDWKQEQLLETGTTVLLKGHKDHVFNREQDLWIDGGNPGMTKGGTGDALAGLVAGLYAFTNDSFAAAVVGSYVNKQAGDHLYNQVGPFFKTTQLVQEIPKVLKELLY</sequence>
<protein>
    <recommendedName>
        <fullName evidence="6">YjeF C-terminal domain-containing protein</fullName>
    </recommendedName>
</protein>
<evidence type="ECO:0000256" key="5">
    <source>
        <dbReference type="ARBA" id="ARBA00023239"/>
    </source>
</evidence>
<dbReference type="InterPro" id="IPR029056">
    <property type="entry name" value="Ribokinase-like"/>
</dbReference>
<comment type="caution">
    <text evidence="7">The sequence shown here is derived from an EMBL/GenBank/DDBJ whole genome shotgun (WGS) entry which is preliminary data.</text>
</comment>
<dbReference type="GO" id="GO:0016836">
    <property type="term" value="F:hydro-lyase activity"/>
    <property type="evidence" value="ECO:0007669"/>
    <property type="project" value="InterPro"/>
</dbReference>
<keyword evidence="2" id="KW-0067">ATP-binding</keyword>
<organism evidence="7 8">
    <name type="scientific">Candidatus Cerribacteria bacterium 'Amazon FNV 2010 28 9'</name>
    <dbReference type="NCBI Taxonomy" id="2081795"/>
    <lineage>
        <taxon>Bacteria</taxon>
        <taxon>Candidatus Cerribacteria</taxon>
    </lineage>
</organism>
<dbReference type="InterPro" id="IPR000631">
    <property type="entry name" value="CARKD"/>
</dbReference>
<dbReference type="SUPFAM" id="SSF53613">
    <property type="entry name" value="Ribokinase-like"/>
    <property type="match status" value="1"/>
</dbReference>
<evidence type="ECO:0000256" key="3">
    <source>
        <dbReference type="ARBA" id="ARBA00022857"/>
    </source>
</evidence>
<feature type="non-terminal residue" evidence="7">
    <location>
        <position position="1"/>
    </location>
</feature>
<keyword evidence="3" id="KW-0521">NADP</keyword>
<reference evidence="7 8" key="1">
    <citation type="submission" date="2018-02" db="EMBL/GenBank/DDBJ databases">
        <title>Genomic Reconstructions from Amazon Rainforest and Pasture Soil Reveal Novel Insights into the Physiology of Candidate Phyla in Tropical Sites.</title>
        <authorList>
            <person name="Kroeger M.E."/>
            <person name="Delmont T."/>
            <person name="Eren A.M."/>
            <person name="Guo J."/>
            <person name="Meyer K.M."/>
            <person name="Khan K."/>
            <person name="Rodrigues J.L.M."/>
            <person name="Bohannan B.J.M."/>
            <person name="Tringe S."/>
            <person name="Borges C.D."/>
            <person name="Tiedje J."/>
            <person name="Tsai S.M."/>
            <person name="Nusslein K."/>
        </authorList>
    </citation>
    <scope>NUCLEOTIDE SEQUENCE [LARGE SCALE GENOMIC DNA]</scope>
    <source>
        <strain evidence="7">Amazon FNV 2010 28 9</strain>
    </source>
</reference>
<dbReference type="Pfam" id="PF01256">
    <property type="entry name" value="Carb_kinase"/>
    <property type="match status" value="1"/>
</dbReference>
<evidence type="ECO:0000313" key="8">
    <source>
        <dbReference type="Proteomes" id="UP000246104"/>
    </source>
</evidence>